<protein>
    <submittedName>
        <fullName evidence="1">Uncharacterized protein</fullName>
    </submittedName>
</protein>
<reference evidence="1" key="2">
    <citation type="journal article" date="2023" name="IMA Fungus">
        <title>Comparative genomic study of the Penicillium genus elucidates a diverse pangenome and 15 lateral gene transfer events.</title>
        <authorList>
            <person name="Petersen C."/>
            <person name="Sorensen T."/>
            <person name="Nielsen M.R."/>
            <person name="Sondergaard T.E."/>
            <person name="Sorensen J.L."/>
            <person name="Fitzpatrick D.A."/>
            <person name="Frisvad J.C."/>
            <person name="Nielsen K.L."/>
        </authorList>
    </citation>
    <scope>NUCLEOTIDE SEQUENCE</scope>
    <source>
        <strain evidence="1">IBT 34128</strain>
    </source>
</reference>
<dbReference type="GeneID" id="81394528"/>
<sequence length="213" mass="22560">MSTSGLPPADNSLLVVSLAELSEAGTAILLQHFHQALPNTSIQHWHPTLAERQSVAAQGPYPDSQENLYGVAILARRSGWTGFVVADGLANRQAHGSACGGENAQVSVVMVAVRPAEQDHSTGSRRSNQDRVRVFAQRTTGAAEENSGLLDALRSFTVSHTSVGDRLARYGDLHMQHGLELHDPDRGVFVPGTVKSLGCEELGGVVGAEGMCT</sequence>
<gene>
    <name evidence="1" type="ORF">NUU61_004778</name>
</gene>
<proteinExistence type="predicted"/>
<dbReference type="OrthoDB" id="4461621at2759"/>
<reference evidence="1" key="1">
    <citation type="submission" date="2022-11" db="EMBL/GenBank/DDBJ databases">
        <authorList>
            <person name="Petersen C."/>
        </authorList>
    </citation>
    <scope>NUCLEOTIDE SEQUENCE</scope>
    <source>
        <strain evidence="1">IBT 34128</strain>
    </source>
</reference>
<organism evidence="1 2">
    <name type="scientific">Penicillium alfredii</name>
    <dbReference type="NCBI Taxonomy" id="1506179"/>
    <lineage>
        <taxon>Eukaryota</taxon>
        <taxon>Fungi</taxon>
        <taxon>Dikarya</taxon>
        <taxon>Ascomycota</taxon>
        <taxon>Pezizomycotina</taxon>
        <taxon>Eurotiomycetes</taxon>
        <taxon>Eurotiomycetidae</taxon>
        <taxon>Eurotiales</taxon>
        <taxon>Aspergillaceae</taxon>
        <taxon>Penicillium</taxon>
    </lineage>
</organism>
<dbReference type="AlphaFoldDB" id="A0A9W9F8G9"/>
<dbReference type="EMBL" id="JAPMSZ010000007">
    <property type="protein sequence ID" value="KAJ5095422.1"/>
    <property type="molecule type" value="Genomic_DNA"/>
</dbReference>
<dbReference type="RefSeq" id="XP_056510973.1">
    <property type="nucleotide sequence ID" value="XM_056655360.1"/>
</dbReference>
<keyword evidence="2" id="KW-1185">Reference proteome</keyword>
<evidence type="ECO:0000313" key="2">
    <source>
        <dbReference type="Proteomes" id="UP001141434"/>
    </source>
</evidence>
<comment type="caution">
    <text evidence="1">The sequence shown here is derived from an EMBL/GenBank/DDBJ whole genome shotgun (WGS) entry which is preliminary data.</text>
</comment>
<evidence type="ECO:0000313" key="1">
    <source>
        <dbReference type="EMBL" id="KAJ5095422.1"/>
    </source>
</evidence>
<accession>A0A9W9F8G9</accession>
<name>A0A9W9F8G9_9EURO</name>
<dbReference type="Proteomes" id="UP001141434">
    <property type="component" value="Unassembled WGS sequence"/>
</dbReference>